<dbReference type="EMBL" id="JARKIF010000009">
    <property type="protein sequence ID" value="KAJ7630815.1"/>
    <property type="molecule type" value="Genomic_DNA"/>
</dbReference>
<feature type="compositionally biased region" description="Acidic residues" evidence="1">
    <location>
        <begin position="80"/>
        <end position="92"/>
    </location>
</feature>
<feature type="compositionally biased region" description="Basic and acidic residues" evidence="1">
    <location>
        <begin position="65"/>
        <end position="79"/>
    </location>
</feature>
<dbReference type="AlphaFoldDB" id="A0AAD7BV87"/>
<evidence type="ECO:0000256" key="1">
    <source>
        <dbReference type="SAM" id="MobiDB-lite"/>
    </source>
</evidence>
<feature type="region of interest" description="Disordered" evidence="1">
    <location>
        <begin position="64"/>
        <end position="92"/>
    </location>
</feature>
<evidence type="ECO:0000313" key="2">
    <source>
        <dbReference type="EMBL" id="KAJ7630815.1"/>
    </source>
</evidence>
<keyword evidence="3" id="KW-1185">Reference proteome</keyword>
<comment type="caution">
    <text evidence="2">The sequence shown here is derived from an EMBL/GenBank/DDBJ whole genome shotgun (WGS) entry which is preliminary data.</text>
</comment>
<protein>
    <recommendedName>
        <fullName evidence="4">EKC/KEOPS complex subunit GON7</fullName>
    </recommendedName>
</protein>
<feature type="compositionally biased region" description="Polar residues" evidence="1">
    <location>
        <begin position="13"/>
        <end position="27"/>
    </location>
</feature>
<dbReference type="Proteomes" id="UP001221142">
    <property type="component" value="Unassembled WGS sequence"/>
</dbReference>
<organism evidence="2 3">
    <name type="scientific">Roridomyces roridus</name>
    <dbReference type="NCBI Taxonomy" id="1738132"/>
    <lineage>
        <taxon>Eukaryota</taxon>
        <taxon>Fungi</taxon>
        <taxon>Dikarya</taxon>
        <taxon>Basidiomycota</taxon>
        <taxon>Agaricomycotina</taxon>
        <taxon>Agaricomycetes</taxon>
        <taxon>Agaricomycetidae</taxon>
        <taxon>Agaricales</taxon>
        <taxon>Marasmiineae</taxon>
        <taxon>Mycenaceae</taxon>
        <taxon>Roridomyces</taxon>
    </lineage>
</organism>
<evidence type="ECO:0000313" key="3">
    <source>
        <dbReference type="Proteomes" id="UP001221142"/>
    </source>
</evidence>
<evidence type="ECO:0008006" key="4">
    <source>
        <dbReference type="Google" id="ProtNLM"/>
    </source>
</evidence>
<sequence>MAHALTVEYKLNPPSSQSHDLPASKQHSFQVRDEAGNPNYYKSLREALASAKDEVGEALTVWRDAVGKAELSKESKKSSEEDEEEEEEEGDA</sequence>
<reference evidence="2" key="1">
    <citation type="submission" date="2023-03" db="EMBL/GenBank/DDBJ databases">
        <title>Massive genome expansion in bonnet fungi (Mycena s.s.) driven by repeated elements and novel gene families across ecological guilds.</title>
        <authorList>
            <consortium name="Lawrence Berkeley National Laboratory"/>
            <person name="Harder C.B."/>
            <person name="Miyauchi S."/>
            <person name="Viragh M."/>
            <person name="Kuo A."/>
            <person name="Thoen E."/>
            <person name="Andreopoulos B."/>
            <person name="Lu D."/>
            <person name="Skrede I."/>
            <person name="Drula E."/>
            <person name="Henrissat B."/>
            <person name="Morin E."/>
            <person name="Kohler A."/>
            <person name="Barry K."/>
            <person name="LaButti K."/>
            <person name="Morin E."/>
            <person name="Salamov A."/>
            <person name="Lipzen A."/>
            <person name="Mereny Z."/>
            <person name="Hegedus B."/>
            <person name="Baldrian P."/>
            <person name="Stursova M."/>
            <person name="Weitz H."/>
            <person name="Taylor A."/>
            <person name="Grigoriev I.V."/>
            <person name="Nagy L.G."/>
            <person name="Martin F."/>
            <person name="Kauserud H."/>
        </authorList>
    </citation>
    <scope>NUCLEOTIDE SEQUENCE</scope>
    <source>
        <strain evidence="2">9284</strain>
    </source>
</reference>
<accession>A0AAD7BV87</accession>
<gene>
    <name evidence="2" type="ORF">FB45DRAFT_916620</name>
</gene>
<proteinExistence type="predicted"/>
<name>A0AAD7BV87_9AGAR</name>
<feature type="region of interest" description="Disordered" evidence="1">
    <location>
        <begin position="1"/>
        <end position="27"/>
    </location>
</feature>